<evidence type="ECO:0000313" key="3">
    <source>
        <dbReference type="Proteomes" id="UP000265520"/>
    </source>
</evidence>
<keyword evidence="1" id="KW-0812">Transmembrane</keyword>
<dbReference type="AlphaFoldDB" id="A0A392V682"/>
<sequence length="51" mass="5327">TGFVAVGVWVFAIVAVLVLGCCYIPSGGHPGVLGCCLLMYWSEALSPSLRN</sequence>
<organism evidence="2 3">
    <name type="scientific">Trifolium medium</name>
    <dbReference type="NCBI Taxonomy" id="97028"/>
    <lineage>
        <taxon>Eukaryota</taxon>
        <taxon>Viridiplantae</taxon>
        <taxon>Streptophyta</taxon>
        <taxon>Embryophyta</taxon>
        <taxon>Tracheophyta</taxon>
        <taxon>Spermatophyta</taxon>
        <taxon>Magnoliopsida</taxon>
        <taxon>eudicotyledons</taxon>
        <taxon>Gunneridae</taxon>
        <taxon>Pentapetalae</taxon>
        <taxon>rosids</taxon>
        <taxon>fabids</taxon>
        <taxon>Fabales</taxon>
        <taxon>Fabaceae</taxon>
        <taxon>Papilionoideae</taxon>
        <taxon>50 kb inversion clade</taxon>
        <taxon>NPAAA clade</taxon>
        <taxon>Hologalegina</taxon>
        <taxon>IRL clade</taxon>
        <taxon>Trifolieae</taxon>
        <taxon>Trifolium</taxon>
    </lineage>
</organism>
<dbReference type="Proteomes" id="UP000265520">
    <property type="component" value="Unassembled WGS sequence"/>
</dbReference>
<keyword evidence="3" id="KW-1185">Reference proteome</keyword>
<accession>A0A392V682</accession>
<comment type="caution">
    <text evidence="2">The sequence shown here is derived from an EMBL/GenBank/DDBJ whole genome shotgun (WGS) entry which is preliminary data.</text>
</comment>
<feature type="transmembrane region" description="Helical" evidence="1">
    <location>
        <begin position="6"/>
        <end position="24"/>
    </location>
</feature>
<evidence type="ECO:0000313" key="2">
    <source>
        <dbReference type="EMBL" id="MCI83838.1"/>
    </source>
</evidence>
<feature type="non-terminal residue" evidence="2">
    <location>
        <position position="1"/>
    </location>
</feature>
<reference evidence="2 3" key="1">
    <citation type="journal article" date="2018" name="Front. Plant Sci.">
        <title>Red Clover (Trifolium pratense) and Zigzag Clover (T. medium) - A Picture of Genomic Similarities and Differences.</title>
        <authorList>
            <person name="Dluhosova J."/>
            <person name="Istvanek J."/>
            <person name="Nedelnik J."/>
            <person name="Repkova J."/>
        </authorList>
    </citation>
    <scope>NUCLEOTIDE SEQUENCE [LARGE SCALE GENOMIC DNA]</scope>
    <source>
        <strain evidence="3">cv. 10/8</strain>
        <tissue evidence="2">Leaf</tissue>
    </source>
</reference>
<dbReference type="EMBL" id="LXQA011076592">
    <property type="protein sequence ID" value="MCI83838.1"/>
    <property type="molecule type" value="Genomic_DNA"/>
</dbReference>
<protein>
    <submittedName>
        <fullName evidence="2">Uncharacterized protein</fullName>
    </submittedName>
</protein>
<evidence type="ECO:0000256" key="1">
    <source>
        <dbReference type="SAM" id="Phobius"/>
    </source>
</evidence>
<keyword evidence="1" id="KW-1133">Transmembrane helix</keyword>
<proteinExistence type="predicted"/>
<name>A0A392V682_9FABA</name>
<keyword evidence="1" id="KW-0472">Membrane</keyword>